<name>A0ABN9L6C0_9NEOB</name>
<keyword evidence="2" id="KW-1185">Reference proteome</keyword>
<dbReference type="EMBL" id="CAUEEQ010010271">
    <property type="protein sequence ID" value="CAJ0934275.1"/>
    <property type="molecule type" value="Genomic_DNA"/>
</dbReference>
<comment type="caution">
    <text evidence="1">The sequence shown here is derived from an EMBL/GenBank/DDBJ whole genome shotgun (WGS) entry which is preliminary data.</text>
</comment>
<accession>A0ABN9L6C0</accession>
<feature type="non-terminal residue" evidence="1">
    <location>
        <position position="303"/>
    </location>
</feature>
<proteinExistence type="predicted"/>
<evidence type="ECO:0000313" key="2">
    <source>
        <dbReference type="Proteomes" id="UP001176940"/>
    </source>
</evidence>
<organism evidence="1 2">
    <name type="scientific">Ranitomeya imitator</name>
    <name type="common">mimic poison frog</name>
    <dbReference type="NCBI Taxonomy" id="111125"/>
    <lineage>
        <taxon>Eukaryota</taxon>
        <taxon>Metazoa</taxon>
        <taxon>Chordata</taxon>
        <taxon>Craniata</taxon>
        <taxon>Vertebrata</taxon>
        <taxon>Euteleostomi</taxon>
        <taxon>Amphibia</taxon>
        <taxon>Batrachia</taxon>
        <taxon>Anura</taxon>
        <taxon>Neobatrachia</taxon>
        <taxon>Hyloidea</taxon>
        <taxon>Dendrobatidae</taxon>
        <taxon>Dendrobatinae</taxon>
        <taxon>Ranitomeya</taxon>
    </lineage>
</organism>
<dbReference type="Proteomes" id="UP001176940">
    <property type="component" value="Unassembled WGS sequence"/>
</dbReference>
<reference evidence="1" key="1">
    <citation type="submission" date="2023-07" db="EMBL/GenBank/DDBJ databases">
        <authorList>
            <person name="Stuckert A."/>
        </authorList>
    </citation>
    <scope>NUCLEOTIDE SEQUENCE</scope>
</reference>
<protein>
    <submittedName>
        <fullName evidence="1">Uncharacterized protein</fullName>
    </submittedName>
</protein>
<evidence type="ECO:0000313" key="1">
    <source>
        <dbReference type="EMBL" id="CAJ0934275.1"/>
    </source>
</evidence>
<sequence length="303" mass="34271">MTNEYESPPIQTQSQPQWQYADAYHDMHAPSISSVPRELENLTKVQEIIFKDEVFQTRDGKTFLSVHQEVLNSKTTLYLHLRDSYNKDIVRLDLIPNVEAGGQNSYKRVLAGRNDGGLCWMKDEGLHLETSLIVALPMNPLGYVKLESAPGNLNICIQMAKDMSTFVASLPVFLNEQRNMTIEILTMNGSHQIAKIISEKEGRSAQFVFSEYLDCCAKTVILGAFLYLNFRLHQMSRVENTSMNFQDIELVDGVDRCGSSGQPFGIQRGADDSNNRIGRCCKCGPECMKIFSQDLHVRHIVKK</sequence>
<gene>
    <name evidence="1" type="ORF">RIMI_LOCUS5869741</name>
</gene>